<dbReference type="Proteomes" id="UP000077037">
    <property type="component" value="Unassembled WGS sequence"/>
</dbReference>
<dbReference type="AlphaFoldDB" id="A0A157QMZ0"/>
<dbReference type="Gene3D" id="3.30.1490.130">
    <property type="entry name" value="D-aminoacylase. Domain 3"/>
    <property type="match status" value="1"/>
</dbReference>
<dbReference type="GO" id="GO:0047421">
    <property type="term" value="F:N-acyl-D-glutamate deacylase activity"/>
    <property type="evidence" value="ECO:0007669"/>
    <property type="project" value="UniProtKB-EC"/>
</dbReference>
<dbReference type="OrthoDB" id="9766983at2"/>
<dbReference type="InterPro" id="IPR023100">
    <property type="entry name" value="D-aminoacylase_insert_dom_sf"/>
</dbReference>
<dbReference type="InterPro" id="IPR050378">
    <property type="entry name" value="Metallo-dep_Hydrolases_sf"/>
</dbReference>
<evidence type="ECO:0000313" key="3">
    <source>
        <dbReference type="Proteomes" id="UP000077037"/>
    </source>
</evidence>
<gene>
    <name evidence="2" type="primary">dan</name>
    <name evidence="2" type="ORF">SAMEA1982600_03679</name>
</gene>
<feature type="domain" description="Amidohydrolase 3" evidence="1">
    <location>
        <begin position="360"/>
        <end position="464"/>
    </location>
</feature>
<dbReference type="PANTHER" id="PTHR11647">
    <property type="entry name" value="HYDRANTOINASE/DIHYDROPYRIMIDINASE FAMILY MEMBER"/>
    <property type="match status" value="1"/>
</dbReference>
<dbReference type="Pfam" id="PF07969">
    <property type="entry name" value="Amidohydro_3"/>
    <property type="match status" value="2"/>
</dbReference>
<evidence type="ECO:0000313" key="2">
    <source>
        <dbReference type="EMBL" id="SAI46379.1"/>
    </source>
</evidence>
<organism evidence="2 3">
    <name type="scientific">Bordetella ansorpii</name>
    <dbReference type="NCBI Taxonomy" id="288768"/>
    <lineage>
        <taxon>Bacteria</taxon>
        <taxon>Pseudomonadati</taxon>
        <taxon>Pseudomonadota</taxon>
        <taxon>Betaproteobacteria</taxon>
        <taxon>Burkholderiales</taxon>
        <taxon>Alcaligenaceae</taxon>
        <taxon>Bordetella</taxon>
    </lineage>
</organism>
<evidence type="ECO:0000259" key="1">
    <source>
        <dbReference type="Pfam" id="PF07969"/>
    </source>
</evidence>
<dbReference type="GO" id="GO:0047420">
    <property type="term" value="F:N-acyl-D-amino-acid deacylase activity"/>
    <property type="evidence" value="ECO:0007669"/>
    <property type="project" value="UniProtKB-EC"/>
</dbReference>
<accession>A0A157QMZ0</accession>
<dbReference type="PANTHER" id="PTHR11647:SF1">
    <property type="entry name" value="COLLAPSIN RESPONSE MEDIATOR PROTEIN"/>
    <property type="match status" value="1"/>
</dbReference>
<dbReference type="EMBL" id="FKBS01000025">
    <property type="protein sequence ID" value="SAI46379.1"/>
    <property type="molecule type" value="Genomic_DNA"/>
</dbReference>
<reference evidence="2 3" key="1">
    <citation type="submission" date="2016-03" db="EMBL/GenBank/DDBJ databases">
        <authorList>
            <consortium name="Pathogen Informatics"/>
        </authorList>
    </citation>
    <scope>NUCLEOTIDE SEQUENCE [LARGE SCALE GENOMIC DNA]</scope>
    <source>
        <strain evidence="2 3">NCTC13364</strain>
    </source>
</reference>
<dbReference type="InterPro" id="IPR011059">
    <property type="entry name" value="Metal-dep_hydrolase_composite"/>
</dbReference>
<dbReference type="SUPFAM" id="SSF51338">
    <property type="entry name" value="Composite domain of metallo-dependent hydrolases"/>
    <property type="match status" value="1"/>
</dbReference>
<dbReference type="SUPFAM" id="SSF51556">
    <property type="entry name" value="Metallo-dependent hydrolases"/>
    <property type="match status" value="1"/>
</dbReference>
<proteinExistence type="predicted"/>
<feature type="domain" description="Amidohydrolase 3" evidence="1">
    <location>
        <begin position="53"/>
        <end position="242"/>
    </location>
</feature>
<sequence length="487" mass="52623">MSTSQKYDLLIVGGTVIDGTRQPRFDADVGVKDGRIVAVGDLSGHDADTILPAHGKIVAPGFIDSHTHDDQALLTQPDMPFKVSQGVTTVVTGNCGISLAPLRTDAELPSPLNLLDADGGERFPTFRAYVDALRARPAAVNVVPMVGHTTLRVMAMQDLGRAATEPEVRAMQALLQEALDAGAVGMSTGTYYPPAAAATTQEVVEVSRPLAAKQALYVTHMRNEADRCMESLEETFSIGQEVDTPVLVSHHKLMRAANFGKSVQTLQRIEKAMRCQCVSLDCYPYTASSTMLHMDEERLQGKVVIASSGAFPGMQGRDLQDIADEWGVSRVEASRRLQPASAIYYSMDEQDVQRILAFEPTMIGSDGIPSGDRPHPRLWGTFPRVLGRYSRDIGLFPLETAVWKMTGLTAGVFGLEGRGVIAEGHHADITIFDAETVLDTADYDNPMQPARGIEAVVVNGAVAYRNGEHLHTRTGAVLARTQARTQG</sequence>
<dbReference type="EC" id="3.5.1.82" evidence="2"/>
<dbReference type="Gene3D" id="3.20.20.140">
    <property type="entry name" value="Metal-dependent hydrolases"/>
    <property type="match status" value="1"/>
</dbReference>
<dbReference type="InterPro" id="IPR032466">
    <property type="entry name" value="Metal_Hydrolase"/>
</dbReference>
<dbReference type="CDD" id="cd01297">
    <property type="entry name" value="D-aminoacylase"/>
    <property type="match status" value="1"/>
</dbReference>
<name>A0A157QMZ0_9BORD</name>
<dbReference type="Gene3D" id="2.30.40.10">
    <property type="entry name" value="Urease, subunit C, domain 1"/>
    <property type="match status" value="1"/>
</dbReference>
<keyword evidence="2" id="KW-0378">Hydrolase</keyword>
<protein>
    <submittedName>
        <fullName evidence="2">N-acyl-D-amino-acid deacylase</fullName>
        <ecNumber evidence="2">3.5.1.81</ecNumber>
        <ecNumber evidence="2">3.5.1.82</ecNumber>
    </submittedName>
</protein>
<dbReference type="RefSeq" id="WP_066419177.1">
    <property type="nucleotide sequence ID" value="NZ_FKBS01000025.1"/>
</dbReference>
<dbReference type="EC" id="3.5.1.81" evidence="2"/>
<dbReference type="InterPro" id="IPR013108">
    <property type="entry name" value="Amidohydro_3"/>
</dbReference>